<dbReference type="RefSeq" id="WP_205310123.1">
    <property type="nucleotide sequence ID" value="NZ_JAERPS020000001.1"/>
</dbReference>
<sequence>MLTSRKFIPVTAADKCREVLKSPQITVINMSDMLTQISQVTGKSYPWLRAYACESPFNLEGQQHKVTRRMLASFFSSKRINSWASVFRQVVTKVVVATLEKKQIDLQADWVGPITAQCTFYALGLEPNIEPLLDVHIDQLLLLTVFERQLKIRDFDAFDSSAQHIAKAIYNNRIVQTDYTREAVPEDVTLTDNDLYNYLACQFGLSANQICSYMTVLLVAGASTKHTLANVLVTLLTLAPDKRAELTLRFEKSELLERVLYSSGGVEFIYRMLNGEDVYCLNIAEANKQLTTCPFSATDKPTAAHLAFGYGPHKCIGEMLSRLIMVIALEVVLDHCPNASIKKTLTSQVFTHTPAQNITVEL</sequence>
<dbReference type="PANTHER" id="PTHR46696">
    <property type="entry name" value="P450, PUTATIVE (EUROFUNG)-RELATED"/>
    <property type="match status" value="1"/>
</dbReference>
<dbReference type="InterPro" id="IPR017972">
    <property type="entry name" value="Cyt_P450_CS"/>
</dbReference>
<keyword evidence="2" id="KW-0560">Oxidoreductase</keyword>
<keyword evidence="4" id="KW-1185">Reference proteome</keyword>
<evidence type="ECO:0000256" key="2">
    <source>
        <dbReference type="RuleBase" id="RU000461"/>
    </source>
</evidence>
<evidence type="ECO:0000313" key="3">
    <source>
        <dbReference type="EMBL" id="MBZ9610339.1"/>
    </source>
</evidence>
<dbReference type="PANTHER" id="PTHR46696:SF6">
    <property type="entry name" value="P450, PUTATIVE (EUROFUNG)-RELATED"/>
    <property type="match status" value="1"/>
</dbReference>
<dbReference type="CDD" id="cd00302">
    <property type="entry name" value="cytochrome_P450"/>
    <property type="match status" value="1"/>
</dbReference>
<reference evidence="3 4" key="1">
    <citation type="submission" date="2020-12" db="EMBL/GenBank/DDBJ databases">
        <authorList>
            <person name="Ruan W."/>
            <person name="Khan S.A."/>
            <person name="Jeon C.O."/>
        </authorList>
    </citation>
    <scope>NUCLEOTIDE SEQUENCE [LARGE SCALE GENOMIC DNA]</scope>
    <source>
        <strain evidence="3 4">MA-13</strain>
    </source>
</reference>
<proteinExistence type="inferred from homology"/>
<dbReference type="Gene3D" id="1.10.630.10">
    <property type="entry name" value="Cytochrome P450"/>
    <property type="match status" value="2"/>
</dbReference>
<evidence type="ECO:0000256" key="1">
    <source>
        <dbReference type="ARBA" id="ARBA00010617"/>
    </source>
</evidence>
<dbReference type="InterPro" id="IPR036396">
    <property type="entry name" value="Cyt_P450_sf"/>
</dbReference>
<comment type="caution">
    <text evidence="3">The sequence shown here is derived from an EMBL/GenBank/DDBJ whole genome shotgun (WGS) entry which is preliminary data.</text>
</comment>
<reference evidence="3 4" key="2">
    <citation type="submission" date="2021-08" db="EMBL/GenBank/DDBJ databases">
        <title>Rheinheimera aquimaris sp. nov., isolated from seawater of the East Sea in Korea.</title>
        <authorList>
            <person name="Kim K.H."/>
            <person name="Wenting R."/>
            <person name="Kim K.R."/>
            <person name="Jeon C.O."/>
        </authorList>
    </citation>
    <scope>NUCLEOTIDE SEQUENCE [LARGE SCALE GENOMIC DNA]</scope>
    <source>
        <strain evidence="3 4">MA-13</strain>
    </source>
</reference>
<name>A0ABS7X469_9GAMM</name>
<dbReference type="Pfam" id="PF00067">
    <property type="entry name" value="p450"/>
    <property type="match status" value="1"/>
</dbReference>
<dbReference type="PROSITE" id="PS00086">
    <property type="entry name" value="CYTOCHROME_P450"/>
    <property type="match status" value="1"/>
</dbReference>
<accession>A0ABS7X469</accession>
<dbReference type="InterPro" id="IPR001128">
    <property type="entry name" value="Cyt_P450"/>
</dbReference>
<keyword evidence="2" id="KW-0479">Metal-binding</keyword>
<evidence type="ECO:0000313" key="4">
    <source>
        <dbReference type="Proteomes" id="UP000663814"/>
    </source>
</evidence>
<dbReference type="SUPFAM" id="SSF48264">
    <property type="entry name" value="Cytochrome P450"/>
    <property type="match status" value="1"/>
</dbReference>
<dbReference type="Proteomes" id="UP000663814">
    <property type="component" value="Unassembled WGS sequence"/>
</dbReference>
<dbReference type="EMBL" id="JAERPS020000001">
    <property type="protein sequence ID" value="MBZ9610339.1"/>
    <property type="molecule type" value="Genomic_DNA"/>
</dbReference>
<keyword evidence="2" id="KW-0349">Heme</keyword>
<gene>
    <name evidence="3" type="ORF">I4W93_001895</name>
</gene>
<keyword evidence="2" id="KW-0408">Iron</keyword>
<keyword evidence="2" id="KW-0503">Monooxygenase</keyword>
<protein>
    <submittedName>
        <fullName evidence="3">Cytochrome P450</fullName>
    </submittedName>
</protein>
<organism evidence="3 4">
    <name type="scientific">Rheinheimera maricola</name>
    <dbReference type="NCBI Taxonomy" id="2793282"/>
    <lineage>
        <taxon>Bacteria</taxon>
        <taxon>Pseudomonadati</taxon>
        <taxon>Pseudomonadota</taxon>
        <taxon>Gammaproteobacteria</taxon>
        <taxon>Chromatiales</taxon>
        <taxon>Chromatiaceae</taxon>
        <taxon>Rheinheimera</taxon>
    </lineage>
</organism>
<comment type="similarity">
    <text evidence="1 2">Belongs to the cytochrome P450 family.</text>
</comment>